<dbReference type="Proteomes" id="UP000598120">
    <property type="component" value="Unassembled WGS sequence"/>
</dbReference>
<dbReference type="Pfam" id="PF10988">
    <property type="entry name" value="DUF2807"/>
    <property type="match status" value="1"/>
</dbReference>
<dbReference type="InterPro" id="IPR021255">
    <property type="entry name" value="DUF2807"/>
</dbReference>
<gene>
    <name evidence="2" type="ORF">GCM10011531_09380</name>
</gene>
<evidence type="ECO:0000259" key="1">
    <source>
        <dbReference type="Pfam" id="PF10988"/>
    </source>
</evidence>
<accession>A0A8J2TQ14</accession>
<name>A0A8J2TQ14_9FLAO</name>
<dbReference type="AlphaFoldDB" id="A0A8J2TQ14"/>
<keyword evidence="3" id="KW-1185">Reference proteome</keyword>
<evidence type="ECO:0000313" key="2">
    <source>
        <dbReference type="EMBL" id="GFZ81247.1"/>
    </source>
</evidence>
<dbReference type="EMBL" id="BMIC01000001">
    <property type="protein sequence ID" value="GFZ81247.1"/>
    <property type="molecule type" value="Genomic_DNA"/>
</dbReference>
<feature type="domain" description="Putative auto-transporter adhesin head GIN" evidence="1">
    <location>
        <begin position="40"/>
        <end position="169"/>
    </location>
</feature>
<dbReference type="Gene3D" id="2.160.20.120">
    <property type="match status" value="1"/>
</dbReference>
<comment type="caution">
    <text evidence="2">The sequence shown here is derived from an EMBL/GenBank/DDBJ whole genome shotgun (WGS) entry which is preliminary data.</text>
</comment>
<organism evidence="2 3">
    <name type="scientific">Aquaticitalea lipolytica</name>
    <dbReference type="NCBI Taxonomy" id="1247562"/>
    <lineage>
        <taxon>Bacteria</taxon>
        <taxon>Pseudomonadati</taxon>
        <taxon>Bacteroidota</taxon>
        <taxon>Flavobacteriia</taxon>
        <taxon>Flavobacteriales</taxon>
        <taxon>Flavobacteriaceae</taxon>
        <taxon>Aquaticitalea</taxon>
    </lineage>
</organism>
<sequence>MKSIFIAITVLFSLNLVAQKKLKVKGNKDVVEVFENLQGFNQIEIGDGLEVSLMQTTADGYRLKTDSNLVEILKVEVVDSVLKIHTTHKITSSKKLEISVTFQNLDKITLRNDAKIEGLNKFNLNNFILDGYDGSDFDLDVNSKQLTMNLNGNTKGKLQMRSDEATMVLNDNAYLKGKLSVDNLALTVNKRADMKIEGNAEYLSLITTGSTDIKAKDLKVTNANLNASNTSDIYVYVSKELNIYAKGKSFIYVYGTPHIKVEGLNDKSQIIKK</sequence>
<proteinExistence type="predicted"/>
<dbReference type="RefSeq" id="WP_188605173.1">
    <property type="nucleotide sequence ID" value="NZ_BMIC01000001.1"/>
</dbReference>
<evidence type="ECO:0000313" key="3">
    <source>
        <dbReference type="Proteomes" id="UP000598120"/>
    </source>
</evidence>
<protein>
    <recommendedName>
        <fullName evidence="1">Putative auto-transporter adhesin head GIN domain-containing protein</fullName>
    </recommendedName>
</protein>
<reference evidence="2 3" key="1">
    <citation type="journal article" date="2014" name="Int. J. Syst. Evol. Microbiol.">
        <title>Complete genome sequence of Corynebacterium casei LMG S-19264T (=DSM 44701T), isolated from a smear-ripened cheese.</title>
        <authorList>
            <consortium name="US DOE Joint Genome Institute (JGI-PGF)"/>
            <person name="Walter F."/>
            <person name="Albersmeier A."/>
            <person name="Kalinowski J."/>
            <person name="Ruckert C."/>
        </authorList>
    </citation>
    <scope>NUCLEOTIDE SEQUENCE [LARGE SCALE GENOMIC DNA]</scope>
    <source>
        <strain evidence="2 3">CGMCC 1.15295</strain>
    </source>
</reference>